<sequence length="47" mass="5322">MTRIEETIEVVPPIREILHSPSGIEFGEEIACPHSVENPFRARAPEH</sequence>
<organism evidence="1 2">
    <name type="scientific">Rhodococcus aetherivorans</name>
    <dbReference type="NCBI Taxonomy" id="191292"/>
    <lineage>
        <taxon>Bacteria</taxon>
        <taxon>Bacillati</taxon>
        <taxon>Actinomycetota</taxon>
        <taxon>Actinomycetes</taxon>
        <taxon>Mycobacteriales</taxon>
        <taxon>Nocardiaceae</taxon>
        <taxon>Rhodococcus</taxon>
    </lineage>
</organism>
<gene>
    <name evidence="1" type="ORF">RAJCM14343_5001</name>
</gene>
<proteinExistence type="predicted"/>
<keyword evidence="2" id="KW-1185">Reference proteome</keyword>
<accession>A0ABQ0YTI2</accession>
<comment type="caution">
    <text evidence="1">The sequence shown here is derived from an EMBL/GenBank/DDBJ whole genome shotgun (WGS) entry which is preliminary data.</text>
</comment>
<reference evidence="1 2" key="1">
    <citation type="journal article" date="2018" name="Biodegradation">
        <title>1,4-Dioxane degradation characteristics of Rhodococcus aetherivorans JCM 14343.</title>
        <authorList>
            <person name="Inoue D."/>
            <person name="Tsunoda T."/>
            <person name="Yamamoto N."/>
            <person name="Ike M."/>
            <person name="Sei K."/>
        </authorList>
    </citation>
    <scope>NUCLEOTIDE SEQUENCE [LARGE SCALE GENOMIC DNA]</scope>
    <source>
        <strain evidence="1 2">JCM 14343</strain>
    </source>
</reference>
<protein>
    <submittedName>
        <fullName evidence="1">Uncharacterized protein</fullName>
    </submittedName>
</protein>
<evidence type="ECO:0000313" key="2">
    <source>
        <dbReference type="Proteomes" id="UP000325466"/>
    </source>
</evidence>
<dbReference type="Proteomes" id="UP000325466">
    <property type="component" value="Unassembled WGS sequence"/>
</dbReference>
<name>A0ABQ0YTI2_9NOCA</name>
<evidence type="ECO:0000313" key="1">
    <source>
        <dbReference type="EMBL" id="GES39725.1"/>
    </source>
</evidence>
<dbReference type="EMBL" id="BLAH01000125">
    <property type="protein sequence ID" value="GES39725.1"/>
    <property type="molecule type" value="Genomic_DNA"/>
</dbReference>